<protein>
    <recommendedName>
        <fullName evidence="1">PPM-type phosphatase domain-containing protein</fullName>
    </recommendedName>
</protein>
<dbReference type="Gene3D" id="3.60.40.10">
    <property type="entry name" value="PPM-type phosphatase domain"/>
    <property type="match status" value="1"/>
</dbReference>
<dbReference type="GO" id="GO:0004722">
    <property type="term" value="F:protein serine/threonine phosphatase activity"/>
    <property type="evidence" value="ECO:0007669"/>
    <property type="project" value="InterPro"/>
</dbReference>
<dbReference type="CDD" id="cd00143">
    <property type="entry name" value="PP2Cc"/>
    <property type="match status" value="1"/>
</dbReference>
<dbReference type="InterPro" id="IPR015655">
    <property type="entry name" value="PP2C"/>
</dbReference>
<keyword evidence="3" id="KW-1185">Reference proteome</keyword>
<comment type="caution">
    <text evidence="2">The sequence shown here is derived from an EMBL/GenBank/DDBJ whole genome shotgun (WGS) entry which is preliminary data.</text>
</comment>
<reference evidence="2 3" key="1">
    <citation type="journal article" date="2014" name="Genome Biol. Evol.">
        <title>The secreted proteins of Achlya hypogyna and Thraustotheca clavata identify the ancestral oomycete secretome and reveal gene acquisitions by horizontal gene transfer.</title>
        <authorList>
            <person name="Misner I."/>
            <person name="Blouin N."/>
            <person name="Leonard G."/>
            <person name="Richards T.A."/>
            <person name="Lane C.E."/>
        </authorList>
    </citation>
    <scope>NUCLEOTIDE SEQUENCE [LARGE SCALE GENOMIC DNA]</scope>
    <source>
        <strain evidence="2 3">ATCC 48635</strain>
    </source>
</reference>
<evidence type="ECO:0000259" key="1">
    <source>
        <dbReference type="PROSITE" id="PS51746"/>
    </source>
</evidence>
<dbReference type="OrthoDB" id="10264738at2759"/>
<dbReference type="EMBL" id="JNBR01000030">
    <property type="protein sequence ID" value="OQS00496.1"/>
    <property type="molecule type" value="Genomic_DNA"/>
</dbReference>
<dbReference type="SUPFAM" id="SSF81606">
    <property type="entry name" value="PP2C-like"/>
    <property type="match status" value="1"/>
</dbReference>
<name>A0A1V9ZR45_ACHHY</name>
<evidence type="ECO:0000313" key="3">
    <source>
        <dbReference type="Proteomes" id="UP000243579"/>
    </source>
</evidence>
<dbReference type="InterPro" id="IPR036457">
    <property type="entry name" value="PPM-type-like_dom_sf"/>
</dbReference>
<accession>A0A1V9ZR45</accession>
<dbReference type="SMART" id="SM00331">
    <property type="entry name" value="PP2C_SIG"/>
    <property type="match status" value="1"/>
</dbReference>
<dbReference type="InterPro" id="IPR001932">
    <property type="entry name" value="PPM-type_phosphatase-like_dom"/>
</dbReference>
<dbReference type="Pfam" id="PF00481">
    <property type="entry name" value="PP2C"/>
    <property type="match status" value="1"/>
</dbReference>
<proteinExistence type="predicted"/>
<organism evidence="2 3">
    <name type="scientific">Achlya hypogyna</name>
    <name type="common">Oomycete</name>
    <name type="synonym">Protoachlya hypogyna</name>
    <dbReference type="NCBI Taxonomy" id="1202772"/>
    <lineage>
        <taxon>Eukaryota</taxon>
        <taxon>Sar</taxon>
        <taxon>Stramenopiles</taxon>
        <taxon>Oomycota</taxon>
        <taxon>Saprolegniomycetes</taxon>
        <taxon>Saprolegniales</taxon>
        <taxon>Achlyaceae</taxon>
        <taxon>Achlya</taxon>
    </lineage>
</organism>
<feature type="domain" description="PPM-type phosphatase" evidence="1">
    <location>
        <begin position="59"/>
        <end position="320"/>
    </location>
</feature>
<sequence>MAGAALRQELFSLNHPISFAALTFPFASCLPALSPVKMVATPFVNLKVLEAALPALTLRHAMASWKSPSHENEDRALMHRGERFSVFAVMDGHGGDLASEYVKNNLVRVLDEQPELTKSSIAAAVATLETIFNKLASTARDYSGACFVALIVVEDGSARRFVVNVGDCRISALEVSARGHPKRTIHALSNDHKASDPNEKRRILVAGGSVVSGRVAGVLAPSRSIGDIDMKVPGMEGWVIAEPEISEGTLCADSIYVLATDGVWDVLSDDEVLDIAEETLRETDDGEAIDDACQRACDAIAKEAIMRGSRDDITAVVVRTQ</sequence>
<dbReference type="STRING" id="1202772.A0A1V9ZR45"/>
<dbReference type="PANTHER" id="PTHR47992">
    <property type="entry name" value="PROTEIN PHOSPHATASE"/>
    <property type="match status" value="1"/>
</dbReference>
<dbReference type="SMART" id="SM00332">
    <property type="entry name" value="PP2Cc"/>
    <property type="match status" value="1"/>
</dbReference>
<dbReference type="PROSITE" id="PS51746">
    <property type="entry name" value="PPM_2"/>
    <property type="match status" value="1"/>
</dbReference>
<dbReference type="Proteomes" id="UP000243579">
    <property type="component" value="Unassembled WGS sequence"/>
</dbReference>
<dbReference type="AlphaFoldDB" id="A0A1V9ZR45"/>
<evidence type="ECO:0000313" key="2">
    <source>
        <dbReference type="EMBL" id="OQS00496.1"/>
    </source>
</evidence>
<gene>
    <name evidence="2" type="ORF">ACHHYP_03437</name>
</gene>